<evidence type="ECO:0000259" key="3">
    <source>
        <dbReference type="Pfam" id="PF01557"/>
    </source>
</evidence>
<dbReference type="GO" id="GO:0046872">
    <property type="term" value="F:metal ion binding"/>
    <property type="evidence" value="ECO:0007669"/>
    <property type="project" value="UniProtKB-KW"/>
</dbReference>
<proteinExistence type="inferred from homology"/>
<feature type="domain" description="Fumarylacetoacetase-like C-terminal" evidence="3">
    <location>
        <begin position="109"/>
        <end position="284"/>
    </location>
</feature>
<keyword evidence="4" id="KW-0378">Hydrolase</keyword>
<evidence type="ECO:0000256" key="2">
    <source>
        <dbReference type="ARBA" id="ARBA00022723"/>
    </source>
</evidence>
<reference evidence="4 5" key="1">
    <citation type="submission" date="2019-02" db="EMBL/GenBank/DDBJ databases">
        <title>Deep-cultivation of Planctomycetes and their phenomic and genomic characterization uncovers novel biology.</title>
        <authorList>
            <person name="Wiegand S."/>
            <person name="Jogler M."/>
            <person name="Boedeker C."/>
            <person name="Pinto D."/>
            <person name="Vollmers J."/>
            <person name="Rivas-Marin E."/>
            <person name="Kohn T."/>
            <person name="Peeters S.H."/>
            <person name="Heuer A."/>
            <person name="Rast P."/>
            <person name="Oberbeckmann S."/>
            <person name="Bunk B."/>
            <person name="Jeske O."/>
            <person name="Meyerdierks A."/>
            <person name="Storesund J.E."/>
            <person name="Kallscheuer N."/>
            <person name="Luecker S."/>
            <person name="Lage O.M."/>
            <person name="Pohl T."/>
            <person name="Merkel B.J."/>
            <person name="Hornburger P."/>
            <person name="Mueller R.-W."/>
            <person name="Bruemmer F."/>
            <person name="Labrenz M."/>
            <person name="Spormann A.M."/>
            <person name="Op den Camp H."/>
            <person name="Overmann J."/>
            <person name="Amann R."/>
            <person name="Jetten M.S.M."/>
            <person name="Mascher T."/>
            <person name="Medema M.H."/>
            <person name="Devos D.P."/>
            <person name="Kaster A.-K."/>
            <person name="Ovreas L."/>
            <person name="Rohde M."/>
            <person name="Galperin M.Y."/>
            <person name="Jogler C."/>
        </authorList>
    </citation>
    <scope>NUCLEOTIDE SEQUENCE [LARGE SCALE GENOMIC DNA]</scope>
    <source>
        <strain evidence="4 5">Mal48</strain>
    </source>
</reference>
<dbReference type="PANTHER" id="PTHR42796:SF7">
    <property type="entry name" value="2-DEHYDRO-3-DEOXY-D-ARABINONATE DEHYDRATASE"/>
    <property type="match status" value="1"/>
</dbReference>
<dbReference type="AlphaFoldDB" id="A0A517QQA2"/>
<comment type="similarity">
    <text evidence="1">Belongs to the FAH family.</text>
</comment>
<dbReference type="KEGG" id="tpol:Mal48_30080"/>
<evidence type="ECO:0000256" key="1">
    <source>
        <dbReference type="ARBA" id="ARBA00010211"/>
    </source>
</evidence>
<dbReference type="Gene3D" id="3.90.850.10">
    <property type="entry name" value="Fumarylacetoacetase-like, C-terminal domain"/>
    <property type="match status" value="1"/>
</dbReference>
<dbReference type="EMBL" id="CP036267">
    <property type="protein sequence ID" value="QDT33753.1"/>
    <property type="molecule type" value="Genomic_DNA"/>
</dbReference>
<accession>A0A517QQA2</accession>
<name>A0A517QQA2_9PLAN</name>
<dbReference type="Proteomes" id="UP000315724">
    <property type="component" value="Chromosome"/>
</dbReference>
<sequence>MKLAKVKTADGTVRVAVVEEAQVQLLDLSGSNNISTLADVLNSEKPQELVTTLLANAETCALESVEFLAPVDHQETWAAGVTYKRSQVARMEESETGASHYDLVYTADRPELFFKATPNRIVNPGEAVRVRHDSQWSVPEPEFTLVLNPKMEIVGYTIGNDMSARDIEGENPLYLPQAKVYRQCCSIGPVVQLASETLDLAATKIDLVIERQGKTITSDSTNLGQLYRKLPDLAGWLGREDEFPNGAFLLTGTGIVPDDDFSLEDGDVITISITGIGSLKNPVVKGTGPVTH</sequence>
<keyword evidence="2" id="KW-0479">Metal-binding</keyword>
<dbReference type="OrthoDB" id="9779415at2"/>
<dbReference type="GO" id="GO:0016787">
    <property type="term" value="F:hydrolase activity"/>
    <property type="evidence" value="ECO:0007669"/>
    <property type="project" value="UniProtKB-KW"/>
</dbReference>
<dbReference type="Pfam" id="PF01557">
    <property type="entry name" value="FAA_hydrolase"/>
    <property type="match status" value="1"/>
</dbReference>
<dbReference type="InterPro" id="IPR036663">
    <property type="entry name" value="Fumarylacetoacetase_C_sf"/>
</dbReference>
<evidence type="ECO:0000313" key="5">
    <source>
        <dbReference type="Proteomes" id="UP000315724"/>
    </source>
</evidence>
<dbReference type="InterPro" id="IPR011234">
    <property type="entry name" value="Fumarylacetoacetase-like_C"/>
</dbReference>
<dbReference type="PANTHER" id="PTHR42796">
    <property type="entry name" value="FUMARYLACETOACETATE HYDROLASE DOMAIN-CONTAINING PROTEIN 2A-RELATED"/>
    <property type="match status" value="1"/>
</dbReference>
<gene>
    <name evidence="4" type="ORF">Mal48_30080</name>
</gene>
<organism evidence="4 5">
    <name type="scientific">Thalassoglobus polymorphus</name>
    <dbReference type="NCBI Taxonomy" id="2527994"/>
    <lineage>
        <taxon>Bacteria</taxon>
        <taxon>Pseudomonadati</taxon>
        <taxon>Planctomycetota</taxon>
        <taxon>Planctomycetia</taxon>
        <taxon>Planctomycetales</taxon>
        <taxon>Planctomycetaceae</taxon>
        <taxon>Thalassoglobus</taxon>
    </lineage>
</organism>
<dbReference type="RefSeq" id="WP_145200570.1">
    <property type="nucleotide sequence ID" value="NZ_CP036267.1"/>
</dbReference>
<evidence type="ECO:0000313" key="4">
    <source>
        <dbReference type="EMBL" id="QDT33753.1"/>
    </source>
</evidence>
<dbReference type="InterPro" id="IPR051121">
    <property type="entry name" value="FAH"/>
</dbReference>
<dbReference type="GO" id="GO:0044281">
    <property type="term" value="P:small molecule metabolic process"/>
    <property type="evidence" value="ECO:0007669"/>
    <property type="project" value="UniProtKB-ARBA"/>
</dbReference>
<dbReference type="SUPFAM" id="SSF56529">
    <property type="entry name" value="FAH"/>
    <property type="match status" value="1"/>
</dbReference>
<keyword evidence="5" id="KW-1185">Reference proteome</keyword>
<protein>
    <submittedName>
        <fullName evidence="4">Fumarylacetoacetate (FAA) hydrolase family protein</fullName>
    </submittedName>
</protein>